<protein>
    <submittedName>
        <fullName evidence="2">Uncharacterized protein</fullName>
    </submittedName>
</protein>
<dbReference type="EMBL" id="BLLK01000069">
    <property type="protein sequence ID" value="GFH60491.1"/>
    <property type="molecule type" value="Genomic_DNA"/>
</dbReference>
<proteinExistence type="predicted"/>
<evidence type="ECO:0000313" key="3">
    <source>
        <dbReference type="Proteomes" id="UP001054902"/>
    </source>
</evidence>
<sequence length="925" mass="104442">MVYKLGLCDEAMKTGECFEIDGEFYACGKVCSPSNMQKGKIYFAESIEIPDVSMIQTESDVTDDTAIMDKKLDPREDWDLETTNKMQKPKPTNTEKTCAHAILDNDQKSISVWRKFKESITTQNFLNFKSVQMEKIYCPTCQLDLCQPKMNKMQESLPFFCHGCSSYLVQEDTASENALDSLVEALTGESGENIPEKGKIRVLDHMVKNTPFTFLCGSMQSSSVSLSMSHQSGFQSSISSSEHEIDQGKYSKEKILADMPFPNSSDCSSHEALASHTVEIHENTENEMVATDAVKNQELFHQKDDVELTEEKRRDEQKQSGNDKSLPMELQASITFDEENKILHDSERVHEIGSNAILKVSSENKKLSEFMCERCRMPMVNVDEATPVCVTCPLIHREARRNALNKRFDENKSTDVGCLVEVVNPEDAESRANTSDMKEPQEDITEDICPVSNDCDNFSTRFGFDHLPISYSDCEVLEKVHTIVLDTNENRNERPKVQSVDWQPTHSPEDILCNVEDSSSSSQNESFISSQRSQGKDLKKMMNLHELKTASCTSPSYFTDEMFDTLSPSTNTILSLETSTNRHFQPSAYDLFGDKPNSPTAKEEMSMCEESQGGFSSICDRITASFDRVDDVNTSPTRHYSRRIEKPMNRIRDMNKTSTMDNLWLSNTSKIADNDANIFSPRRRARTRLENEMEVYQSLSSKYGKSKEFISKENKKKEESIWSESISNRSTKSTTRTKPCPEAPLNLSTSSINGQRSLPWNNFDTKTELKAHSTSALVPNRTHPVEVEDKPILTDEKPKYGQNKSHDDTYDESDNEHLLNLLNKFKTISVRISQLDDDLAEVERIQTAANSHKNQVLQDLSNNKTVGKGVENSTGHVSKGQVIDDVPASNNVPIDSLLSGLETIVSAMNEVERNVQEEKVRIRTS</sequence>
<feature type="compositionally biased region" description="Basic and acidic residues" evidence="1">
    <location>
        <begin position="298"/>
        <end position="318"/>
    </location>
</feature>
<feature type="compositionally biased region" description="Low complexity" evidence="1">
    <location>
        <begin position="518"/>
        <end position="533"/>
    </location>
</feature>
<accession>A0AAD3D9Q7</accession>
<feature type="compositionally biased region" description="Polar residues" evidence="1">
    <location>
        <begin position="746"/>
        <end position="759"/>
    </location>
</feature>
<dbReference type="AlphaFoldDB" id="A0AAD3D9Q7"/>
<gene>
    <name evidence="2" type="ORF">CTEN210_16967</name>
</gene>
<dbReference type="Proteomes" id="UP001054902">
    <property type="component" value="Unassembled WGS sequence"/>
</dbReference>
<comment type="caution">
    <text evidence="2">The sequence shown here is derived from an EMBL/GenBank/DDBJ whole genome shotgun (WGS) entry which is preliminary data.</text>
</comment>
<feature type="region of interest" description="Disordered" evidence="1">
    <location>
        <begin position="515"/>
        <end position="535"/>
    </location>
</feature>
<feature type="compositionally biased region" description="Low complexity" evidence="1">
    <location>
        <begin position="722"/>
        <end position="738"/>
    </location>
</feature>
<name>A0AAD3D9Q7_9STRA</name>
<reference evidence="2 3" key="1">
    <citation type="journal article" date="2021" name="Sci. Rep.">
        <title>The genome of the diatom Chaetoceros tenuissimus carries an ancient integrated fragment of an extant virus.</title>
        <authorList>
            <person name="Hongo Y."/>
            <person name="Kimura K."/>
            <person name="Takaki Y."/>
            <person name="Yoshida Y."/>
            <person name="Baba S."/>
            <person name="Kobayashi G."/>
            <person name="Nagasaki K."/>
            <person name="Hano T."/>
            <person name="Tomaru Y."/>
        </authorList>
    </citation>
    <scope>NUCLEOTIDE SEQUENCE [LARGE SCALE GENOMIC DNA]</scope>
    <source>
        <strain evidence="2 3">NIES-3715</strain>
    </source>
</reference>
<feature type="region of interest" description="Disordered" evidence="1">
    <location>
        <begin position="295"/>
        <end position="328"/>
    </location>
</feature>
<feature type="region of interest" description="Disordered" evidence="1">
    <location>
        <begin position="717"/>
        <end position="759"/>
    </location>
</feature>
<organism evidence="2 3">
    <name type="scientific">Chaetoceros tenuissimus</name>
    <dbReference type="NCBI Taxonomy" id="426638"/>
    <lineage>
        <taxon>Eukaryota</taxon>
        <taxon>Sar</taxon>
        <taxon>Stramenopiles</taxon>
        <taxon>Ochrophyta</taxon>
        <taxon>Bacillariophyta</taxon>
        <taxon>Coscinodiscophyceae</taxon>
        <taxon>Chaetocerotophycidae</taxon>
        <taxon>Chaetocerotales</taxon>
        <taxon>Chaetocerotaceae</taxon>
        <taxon>Chaetoceros</taxon>
    </lineage>
</organism>
<keyword evidence="3" id="KW-1185">Reference proteome</keyword>
<evidence type="ECO:0000256" key="1">
    <source>
        <dbReference type="SAM" id="MobiDB-lite"/>
    </source>
</evidence>
<evidence type="ECO:0000313" key="2">
    <source>
        <dbReference type="EMBL" id="GFH60491.1"/>
    </source>
</evidence>